<evidence type="ECO:0000256" key="4">
    <source>
        <dbReference type="SAM" id="MobiDB-lite"/>
    </source>
</evidence>
<dbReference type="SUPFAM" id="SSF50985">
    <property type="entry name" value="RCC1/BLIP-II"/>
    <property type="match status" value="1"/>
</dbReference>
<dbReference type="GO" id="GO:0005085">
    <property type="term" value="F:guanyl-nucleotide exchange factor activity"/>
    <property type="evidence" value="ECO:0007669"/>
    <property type="project" value="TreeGrafter"/>
</dbReference>
<protein>
    <recommendedName>
        <fullName evidence="5">RCC1-like domain-containing protein</fullName>
    </recommendedName>
</protein>
<feature type="repeat" description="RCC1" evidence="3">
    <location>
        <begin position="173"/>
        <end position="225"/>
    </location>
</feature>
<dbReference type="GO" id="GO:0005737">
    <property type="term" value="C:cytoplasm"/>
    <property type="evidence" value="ECO:0007669"/>
    <property type="project" value="TreeGrafter"/>
</dbReference>
<reference evidence="6" key="1">
    <citation type="submission" date="2014-08" db="EMBL/GenBank/DDBJ databases">
        <authorList>
            <person name="Murali S."/>
            <person name="Richards S."/>
            <person name="Bandaranaike D."/>
            <person name="Bellair M."/>
            <person name="Blankenburg K."/>
            <person name="Chao H."/>
            <person name="Dinh H."/>
            <person name="Doddapaneni H."/>
            <person name="Dugan-Rocha S."/>
            <person name="Elkadiri S."/>
            <person name="Gnanaolivu R."/>
            <person name="Hughes D."/>
            <person name="Lee S."/>
            <person name="Li M."/>
            <person name="Ming W."/>
            <person name="Munidasa M."/>
            <person name="Muniz J."/>
            <person name="Nguyen L."/>
            <person name="Osuji N."/>
            <person name="Pu L.-L."/>
            <person name="Puazo M."/>
            <person name="Skinner E."/>
            <person name="Qu C."/>
            <person name="Quiroz J."/>
            <person name="Raj R."/>
            <person name="Weissenberger G."/>
            <person name="Xin Y."/>
            <person name="Zou X."/>
            <person name="Han Y."/>
            <person name="Worley K."/>
            <person name="Muzny D."/>
            <person name="Gibbs R."/>
        </authorList>
    </citation>
    <scope>NUCLEOTIDE SEQUENCE</scope>
    <source>
        <strain evidence="6">HAZT.00-mixed</strain>
        <tissue evidence="6">Whole organism</tissue>
    </source>
</reference>
<reference evidence="6" key="3">
    <citation type="submission" date="2019-06" db="EMBL/GenBank/DDBJ databases">
        <authorList>
            <person name="Poynton C."/>
            <person name="Hasenbein S."/>
            <person name="Benoit J.B."/>
            <person name="Sepulveda M.S."/>
            <person name="Poelchau M.F."/>
            <person name="Murali S.C."/>
            <person name="Chen S."/>
            <person name="Glastad K.M."/>
            <person name="Werren J.H."/>
            <person name="Vineis J.H."/>
            <person name="Bowen J.L."/>
            <person name="Friedrich M."/>
            <person name="Jones J."/>
            <person name="Robertson H.M."/>
            <person name="Feyereisen R."/>
            <person name="Mechler-Hickson A."/>
            <person name="Mathers N."/>
            <person name="Lee C.E."/>
            <person name="Colbourne J.K."/>
            <person name="Biales A."/>
            <person name="Johnston J.S."/>
            <person name="Wellborn G.A."/>
            <person name="Rosendale A.J."/>
            <person name="Cridge A.G."/>
            <person name="Munoz-Torres M.C."/>
            <person name="Bain P.A."/>
            <person name="Manny A.R."/>
            <person name="Major K.M."/>
            <person name="Lambert F.N."/>
            <person name="Vulpe C.D."/>
            <person name="Tuck P."/>
            <person name="Blalock B.J."/>
            <person name="Lin Y.-Y."/>
            <person name="Smith M.E."/>
            <person name="Ochoa-Acuna H."/>
            <person name="Chen M.-J.M."/>
            <person name="Childers C.P."/>
            <person name="Qu J."/>
            <person name="Dugan S."/>
            <person name="Lee S.L."/>
            <person name="Chao H."/>
            <person name="Dinh H."/>
            <person name="Han Y."/>
            <person name="Doddapaneni H."/>
            <person name="Worley K.C."/>
            <person name="Muzny D.M."/>
            <person name="Gibbs R.A."/>
            <person name="Richards S."/>
        </authorList>
    </citation>
    <scope>NUCLEOTIDE SEQUENCE</scope>
    <source>
        <strain evidence="6">HAZT.00-mixed</strain>
        <tissue evidence="6">Whole organism</tissue>
    </source>
</reference>
<dbReference type="EMBL" id="JQDR03004677">
    <property type="protein sequence ID" value="KAA0201890.1"/>
    <property type="molecule type" value="Genomic_DNA"/>
</dbReference>
<organism evidence="6">
    <name type="scientific">Hyalella azteca</name>
    <name type="common">Amphipod</name>
    <dbReference type="NCBI Taxonomy" id="294128"/>
    <lineage>
        <taxon>Eukaryota</taxon>
        <taxon>Metazoa</taxon>
        <taxon>Ecdysozoa</taxon>
        <taxon>Arthropoda</taxon>
        <taxon>Crustacea</taxon>
        <taxon>Multicrustacea</taxon>
        <taxon>Malacostraca</taxon>
        <taxon>Eumalacostraca</taxon>
        <taxon>Peracarida</taxon>
        <taxon>Amphipoda</taxon>
        <taxon>Senticaudata</taxon>
        <taxon>Talitrida</taxon>
        <taxon>Talitroidea</taxon>
        <taxon>Hyalellidae</taxon>
        <taxon>Hyalella</taxon>
    </lineage>
</organism>
<accession>A0A6A0H815</accession>
<dbReference type="InterPro" id="IPR009091">
    <property type="entry name" value="RCC1/BLIP-II"/>
</dbReference>
<feature type="repeat" description="RCC1" evidence="3">
    <location>
        <begin position="122"/>
        <end position="172"/>
    </location>
</feature>
<comment type="caution">
    <text evidence="6">The sequence shown here is derived from an EMBL/GenBank/DDBJ whole genome shotgun (WGS) entry which is preliminary data.</text>
</comment>
<dbReference type="PROSITE" id="PS00625">
    <property type="entry name" value="RCC1_1"/>
    <property type="match status" value="1"/>
</dbReference>
<dbReference type="Proteomes" id="UP000711488">
    <property type="component" value="Unassembled WGS sequence"/>
</dbReference>
<name>A0A6A0H815_HYAAZ</name>
<proteinExistence type="predicted"/>
<sequence length="515" mass="54208">MVRASKAQSKAVEAATPGSATAEVMEVDQTKAVKPVSEPKKSQRGVQKVPASNLLNGKAKPAEKEMPASVKAPADSNSKAGRGRKRSAAADAVLQPTSKKSKVSSGSSSPPVQLTAPAVKDGVVLTVGMGDIGQLGLGPDVEEKTRVAVVPGLPNIVAVCAGGLHSVCLDEQGKVHTWGCNDEGALGRTTSCEEDNFSAGCVEGIEGRVVQITAGDCHTAALTHDGRVYAWGCFRDNSGPLGFLESGTIQRSPRLLPAGGEAIIKLASGNNHLALLSQAGRLYTCGCAESGQLGRLAERFASRDLRNRNGFEVLLQPAPVRAVRLRRVAVTFDDVWAGGENTFARDASTGAIFAWGLNNYNQMGEFAGCDEDTSTKFQPTLIKSMADKKWKKFTSGQHHTVGLDSEGRVYTMGRHDYGRLGLGDADRKDAKVPTLIETLKQPVKDVSAAGCVSVAVTEEGVAYGFGMGTSSQMSQGDDEDCWEPKEFTGKQLAERKVVSVSVGGQHSIVLAVPQS</sequence>
<feature type="repeat" description="RCC1" evidence="3">
    <location>
        <begin position="460"/>
        <end position="513"/>
    </location>
</feature>
<dbReference type="PROSITE" id="PS00626">
    <property type="entry name" value="RCC1_2"/>
    <property type="match status" value="4"/>
</dbReference>
<dbReference type="OrthoDB" id="61110at2759"/>
<evidence type="ECO:0000259" key="5">
    <source>
        <dbReference type="Pfam" id="PF25390"/>
    </source>
</evidence>
<keyword evidence="2" id="KW-0677">Repeat</keyword>
<evidence type="ECO:0000256" key="1">
    <source>
        <dbReference type="ARBA" id="ARBA00022658"/>
    </source>
</evidence>
<feature type="region of interest" description="Disordered" evidence="4">
    <location>
        <begin position="1"/>
        <end position="114"/>
    </location>
</feature>
<dbReference type="InterPro" id="IPR058923">
    <property type="entry name" value="RCC1-like_dom"/>
</dbReference>
<dbReference type="PROSITE" id="PS50012">
    <property type="entry name" value="RCC1_3"/>
    <property type="match status" value="7"/>
</dbReference>
<evidence type="ECO:0000256" key="2">
    <source>
        <dbReference type="ARBA" id="ARBA00022737"/>
    </source>
</evidence>
<dbReference type="AlphaFoldDB" id="A0A6A0H815"/>
<evidence type="ECO:0000256" key="3">
    <source>
        <dbReference type="PROSITE-ProRule" id="PRU00235"/>
    </source>
</evidence>
<dbReference type="PANTHER" id="PTHR45982">
    <property type="entry name" value="REGULATOR OF CHROMOSOME CONDENSATION"/>
    <property type="match status" value="1"/>
</dbReference>
<gene>
    <name evidence="6" type="ORF">HAZT_HAZT000701</name>
</gene>
<dbReference type="Gene3D" id="2.130.10.30">
    <property type="entry name" value="Regulator of chromosome condensation 1/beta-lactamase-inhibitor protein II"/>
    <property type="match status" value="1"/>
</dbReference>
<dbReference type="Pfam" id="PF25390">
    <property type="entry name" value="WD40_RLD"/>
    <property type="match status" value="1"/>
</dbReference>
<feature type="repeat" description="RCC1" evidence="3">
    <location>
        <begin position="350"/>
        <end position="406"/>
    </location>
</feature>
<feature type="repeat" description="RCC1" evidence="3">
    <location>
        <begin position="280"/>
        <end position="348"/>
    </location>
</feature>
<feature type="domain" description="RCC1-like" evidence="5">
    <location>
        <begin position="124"/>
        <end position="509"/>
    </location>
</feature>
<feature type="repeat" description="RCC1" evidence="3">
    <location>
        <begin position="407"/>
        <end position="459"/>
    </location>
</feature>
<keyword evidence="1" id="KW-0344">Guanine-nucleotide releasing factor</keyword>
<feature type="repeat" description="RCC1" evidence="3">
    <location>
        <begin position="226"/>
        <end position="279"/>
    </location>
</feature>
<dbReference type="PANTHER" id="PTHR45982:SF1">
    <property type="entry name" value="REGULATOR OF CHROMOSOME CONDENSATION"/>
    <property type="match status" value="1"/>
</dbReference>
<dbReference type="InterPro" id="IPR051553">
    <property type="entry name" value="Ran_GTPase-activating"/>
</dbReference>
<reference evidence="6" key="2">
    <citation type="journal article" date="2018" name="Environ. Sci. Technol.">
        <title>The Toxicogenome of Hyalella azteca: A Model for Sediment Ecotoxicology and Evolutionary Toxicology.</title>
        <authorList>
            <person name="Poynton H.C."/>
            <person name="Hasenbein S."/>
            <person name="Benoit J.B."/>
            <person name="Sepulveda M.S."/>
            <person name="Poelchau M.F."/>
            <person name="Hughes D.S.T."/>
            <person name="Murali S.C."/>
            <person name="Chen S."/>
            <person name="Glastad K.M."/>
            <person name="Goodisman M.A.D."/>
            <person name="Werren J.H."/>
            <person name="Vineis J.H."/>
            <person name="Bowen J.L."/>
            <person name="Friedrich M."/>
            <person name="Jones J."/>
            <person name="Robertson H.M."/>
            <person name="Feyereisen R."/>
            <person name="Mechler-Hickson A."/>
            <person name="Mathers N."/>
            <person name="Lee C.E."/>
            <person name="Colbourne J.K."/>
            <person name="Biales A."/>
            <person name="Johnston J.S."/>
            <person name="Wellborn G.A."/>
            <person name="Rosendale A.J."/>
            <person name="Cridge A.G."/>
            <person name="Munoz-Torres M.C."/>
            <person name="Bain P.A."/>
            <person name="Manny A.R."/>
            <person name="Major K.M."/>
            <person name="Lambert F.N."/>
            <person name="Vulpe C.D."/>
            <person name="Tuck P."/>
            <person name="Blalock B.J."/>
            <person name="Lin Y.Y."/>
            <person name="Smith M.E."/>
            <person name="Ochoa-Acuna H."/>
            <person name="Chen M.M."/>
            <person name="Childers C.P."/>
            <person name="Qu J."/>
            <person name="Dugan S."/>
            <person name="Lee S.L."/>
            <person name="Chao H."/>
            <person name="Dinh H."/>
            <person name="Han Y."/>
            <person name="Doddapaneni H."/>
            <person name="Worley K.C."/>
            <person name="Muzny D.M."/>
            <person name="Gibbs R.A."/>
            <person name="Richards S."/>
        </authorList>
    </citation>
    <scope>NUCLEOTIDE SEQUENCE</scope>
    <source>
        <strain evidence="6">HAZT.00-mixed</strain>
        <tissue evidence="6">Whole organism</tissue>
    </source>
</reference>
<evidence type="ECO:0000313" key="6">
    <source>
        <dbReference type="EMBL" id="KAA0201890.1"/>
    </source>
</evidence>
<dbReference type="PRINTS" id="PR00633">
    <property type="entry name" value="RCCNDNSATION"/>
</dbReference>
<dbReference type="InterPro" id="IPR000408">
    <property type="entry name" value="Reg_chr_condens"/>
</dbReference>